<dbReference type="InterPro" id="IPR015946">
    <property type="entry name" value="KH_dom-like_a/b"/>
</dbReference>
<dbReference type="InterPro" id="IPR036102">
    <property type="entry name" value="OsmC/Ohrsf"/>
</dbReference>
<evidence type="ECO:0000313" key="3">
    <source>
        <dbReference type="Proteomes" id="UP000433406"/>
    </source>
</evidence>
<dbReference type="InterPro" id="IPR003718">
    <property type="entry name" value="OsmC/Ohr_fam"/>
</dbReference>
<dbReference type="Proteomes" id="UP000433406">
    <property type="component" value="Unassembled WGS sequence"/>
</dbReference>
<dbReference type="NCBIfam" id="TIGR03561">
    <property type="entry name" value="organ_hyd_perox"/>
    <property type="match status" value="1"/>
</dbReference>
<dbReference type="Gene3D" id="3.30.300.20">
    <property type="match status" value="1"/>
</dbReference>
<dbReference type="PANTHER" id="PTHR33797:SF2">
    <property type="entry name" value="ORGANIC HYDROPEROXIDE RESISTANCE PROTEIN-LIKE"/>
    <property type="match status" value="1"/>
</dbReference>
<comment type="caution">
    <text evidence="2">The sequence shown here is derived from an EMBL/GenBank/DDBJ whole genome shotgun (WGS) entry which is preliminary data.</text>
</comment>
<dbReference type="AlphaFoldDB" id="A0A6I3IZK4"/>
<sequence>MSAADQLPGDVEVAYTATVEVTGGRGGHARSTSGSFAADLARPAERGTEAGTDPEELFAAGYAACFDSALQVVARREKVRLGPTTTTAAVSLCITDGQDYSVAVDLVVTAPECGQHELDRLVELAHETCPYSKATRGNIPVTLTGVGCT</sequence>
<dbReference type="Pfam" id="PF02566">
    <property type="entry name" value="OsmC"/>
    <property type="match status" value="1"/>
</dbReference>
<dbReference type="SUPFAM" id="SSF82784">
    <property type="entry name" value="OsmC-like"/>
    <property type="match status" value="1"/>
</dbReference>
<reference evidence="2 3" key="1">
    <citation type="submission" date="2019-10" db="EMBL/GenBank/DDBJ databases">
        <title>Nocardioides novel species isolated from the excrement of Marmot.</title>
        <authorList>
            <person name="Zhang G."/>
        </authorList>
    </citation>
    <scope>NUCLEOTIDE SEQUENCE [LARGE SCALE GENOMIC DNA]</scope>
    <source>
        <strain evidence="3">zg-579</strain>
    </source>
</reference>
<name>A0A6I3IZK4_9ACTN</name>
<protein>
    <submittedName>
        <fullName evidence="2">Ohr family peroxiredoxin</fullName>
    </submittedName>
</protein>
<dbReference type="InterPro" id="IPR019953">
    <property type="entry name" value="OHR"/>
</dbReference>
<evidence type="ECO:0000256" key="1">
    <source>
        <dbReference type="ARBA" id="ARBA00007378"/>
    </source>
</evidence>
<dbReference type="PANTHER" id="PTHR33797">
    <property type="entry name" value="ORGANIC HYDROPEROXIDE RESISTANCE PROTEIN-LIKE"/>
    <property type="match status" value="1"/>
</dbReference>
<dbReference type="Gene3D" id="2.20.25.10">
    <property type="match status" value="1"/>
</dbReference>
<dbReference type="GO" id="GO:0006979">
    <property type="term" value="P:response to oxidative stress"/>
    <property type="evidence" value="ECO:0007669"/>
    <property type="project" value="InterPro"/>
</dbReference>
<gene>
    <name evidence="2" type="ORF">GGQ22_03510</name>
</gene>
<organism evidence="2 3">
    <name type="scientific">Nocardioides marmotae</name>
    <dbReference type="NCBI Taxonomy" id="2663857"/>
    <lineage>
        <taxon>Bacteria</taxon>
        <taxon>Bacillati</taxon>
        <taxon>Actinomycetota</taxon>
        <taxon>Actinomycetes</taxon>
        <taxon>Propionibacteriales</taxon>
        <taxon>Nocardioidaceae</taxon>
        <taxon>Nocardioides</taxon>
    </lineage>
</organism>
<dbReference type="EMBL" id="WLCI01000003">
    <property type="protein sequence ID" value="MTB94141.1"/>
    <property type="molecule type" value="Genomic_DNA"/>
</dbReference>
<proteinExistence type="inferred from homology"/>
<accession>A0A6I3IZK4</accession>
<keyword evidence="3" id="KW-1185">Reference proteome</keyword>
<evidence type="ECO:0000313" key="2">
    <source>
        <dbReference type="EMBL" id="MTB94141.1"/>
    </source>
</evidence>
<comment type="similarity">
    <text evidence="1">Belongs to the OsmC/Ohr family.</text>
</comment>
<dbReference type="RefSeq" id="WP_154613891.1">
    <property type="nucleotide sequence ID" value="NZ_CP053660.1"/>
</dbReference>